<feature type="transmembrane region" description="Helical" evidence="6">
    <location>
        <begin position="101"/>
        <end position="125"/>
    </location>
</feature>
<feature type="domain" description="Histidine kinase" evidence="7">
    <location>
        <begin position="351"/>
        <end position="575"/>
    </location>
</feature>
<dbReference type="InterPro" id="IPR004358">
    <property type="entry name" value="Sig_transdc_His_kin-like_C"/>
</dbReference>
<evidence type="ECO:0000256" key="2">
    <source>
        <dbReference type="ARBA" id="ARBA00012438"/>
    </source>
</evidence>
<dbReference type="CDD" id="cd00075">
    <property type="entry name" value="HATPase"/>
    <property type="match status" value="1"/>
</dbReference>
<dbReference type="GO" id="GO:0007234">
    <property type="term" value="P:osmosensory signaling via phosphorelay pathway"/>
    <property type="evidence" value="ECO:0007669"/>
    <property type="project" value="TreeGrafter"/>
</dbReference>
<evidence type="ECO:0000256" key="1">
    <source>
        <dbReference type="ARBA" id="ARBA00000085"/>
    </source>
</evidence>
<dbReference type="PRINTS" id="PR00344">
    <property type="entry name" value="BCTRLSENSOR"/>
</dbReference>
<dbReference type="GO" id="GO:0030295">
    <property type="term" value="F:protein kinase activator activity"/>
    <property type="evidence" value="ECO:0007669"/>
    <property type="project" value="TreeGrafter"/>
</dbReference>
<dbReference type="Gene3D" id="3.30.565.10">
    <property type="entry name" value="Histidine kinase-like ATPase, C-terminal domain"/>
    <property type="match status" value="1"/>
</dbReference>
<keyword evidence="6" id="KW-0812">Transmembrane</keyword>
<evidence type="ECO:0000256" key="5">
    <source>
        <dbReference type="SAM" id="MobiDB-lite"/>
    </source>
</evidence>
<dbReference type="Pfam" id="PF16927">
    <property type="entry name" value="HisKA_7TM"/>
    <property type="match status" value="1"/>
</dbReference>
<dbReference type="InterPro" id="IPR005467">
    <property type="entry name" value="His_kinase_dom"/>
</dbReference>
<evidence type="ECO:0000313" key="8">
    <source>
        <dbReference type="EMBL" id="SDG26195.1"/>
    </source>
</evidence>
<keyword evidence="6" id="KW-0472">Membrane</keyword>
<comment type="catalytic activity">
    <reaction evidence="1">
        <text>ATP + protein L-histidine = ADP + protein N-phospho-L-histidine.</text>
        <dbReference type="EC" id="2.7.13.3"/>
    </reaction>
</comment>
<dbReference type="SMART" id="SM00387">
    <property type="entry name" value="HATPase_c"/>
    <property type="match status" value="1"/>
</dbReference>
<feature type="transmembrane region" description="Helical" evidence="6">
    <location>
        <begin position="137"/>
        <end position="159"/>
    </location>
</feature>
<feature type="transmembrane region" description="Helical" evidence="6">
    <location>
        <begin position="6"/>
        <end position="26"/>
    </location>
</feature>
<keyword evidence="9" id="KW-1185">Reference proteome</keyword>
<dbReference type="OrthoDB" id="3369at2157"/>
<feature type="transmembrane region" description="Helical" evidence="6">
    <location>
        <begin position="70"/>
        <end position="89"/>
    </location>
</feature>
<keyword evidence="4" id="KW-0418">Kinase</keyword>
<reference evidence="9" key="1">
    <citation type="submission" date="2016-10" db="EMBL/GenBank/DDBJ databases">
        <authorList>
            <person name="Varghese N."/>
            <person name="Submissions S."/>
        </authorList>
    </citation>
    <scope>NUCLEOTIDE SEQUENCE [LARGE SCALE GENOMIC DNA]</scope>
    <source>
        <strain evidence="9">IBRC-M 10760</strain>
    </source>
</reference>
<protein>
    <recommendedName>
        <fullName evidence="2">histidine kinase</fullName>
        <ecNumber evidence="2">2.7.13.3</ecNumber>
    </recommendedName>
</protein>
<dbReference type="GO" id="GO:0004673">
    <property type="term" value="F:protein histidine kinase activity"/>
    <property type="evidence" value="ECO:0007669"/>
    <property type="project" value="UniProtKB-EC"/>
</dbReference>
<dbReference type="RefSeq" id="WP_175452943.1">
    <property type="nucleotide sequence ID" value="NZ_FNBK01000020.1"/>
</dbReference>
<feature type="compositionally biased region" description="Acidic residues" evidence="5">
    <location>
        <begin position="576"/>
        <end position="588"/>
    </location>
</feature>
<dbReference type="InterPro" id="IPR036890">
    <property type="entry name" value="HATPase_C_sf"/>
</dbReference>
<evidence type="ECO:0000256" key="6">
    <source>
        <dbReference type="SAM" id="Phobius"/>
    </source>
</evidence>
<dbReference type="InterPro" id="IPR050351">
    <property type="entry name" value="BphY/WalK/GraS-like"/>
</dbReference>
<evidence type="ECO:0000259" key="7">
    <source>
        <dbReference type="PROSITE" id="PS50109"/>
    </source>
</evidence>
<dbReference type="EC" id="2.7.13.3" evidence="2"/>
<dbReference type="PANTHER" id="PTHR42878:SF14">
    <property type="entry name" value="OSMOLARITY TWO-COMPONENT SYSTEM PROTEIN SSK1"/>
    <property type="match status" value="1"/>
</dbReference>
<dbReference type="InterPro" id="IPR031621">
    <property type="entry name" value="HisKA_7TM"/>
</dbReference>
<feature type="region of interest" description="Disordered" evidence="5">
    <location>
        <begin position="466"/>
        <end position="493"/>
    </location>
</feature>
<dbReference type="GO" id="GO:0000156">
    <property type="term" value="F:phosphorelay response regulator activity"/>
    <property type="evidence" value="ECO:0007669"/>
    <property type="project" value="TreeGrafter"/>
</dbReference>
<evidence type="ECO:0000256" key="3">
    <source>
        <dbReference type="ARBA" id="ARBA00022679"/>
    </source>
</evidence>
<dbReference type="SUPFAM" id="SSF55874">
    <property type="entry name" value="ATPase domain of HSP90 chaperone/DNA topoisomerase II/histidine kinase"/>
    <property type="match status" value="1"/>
</dbReference>
<dbReference type="Pfam" id="PF02518">
    <property type="entry name" value="HATPase_c"/>
    <property type="match status" value="1"/>
</dbReference>
<dbReference type="PANTHER" id="PTHR42878">
    <property type="entry name" value="TWO-COMPONENT HISTIDINE KINASE"/>
    <property type="match status" value="1"/>
</dbReference>
<accession>A0A1G7ST04</accession>
<keyword evidence="3" id="KW-0808">Transferase</keyword>
<dbReference type="EMBL" id="FNBK01000020">
    <property type="protein sequence ID" value="SDG26195.1"/>
    <property type="molecule type" value="Genomic_DNA"/>
</dbReference>
<dbReference type="PROSITE" id="PS50109">
    <property type="entry name" value="HIS_KIN"/>
    <property type="match status" value="1"/>
</dbReference>
<proteinExistence type="predicted"/>
<feature type="region of interest" description="Disordered" evidence="5">
    <location>
        <begin position="570"/>
        <end position="616"/>
    </location>
</feature>
<name>A0A1G7ST04_9EURY</name>
<dbReference type="Proteomes" id="UP000199076">
    <property type="component" value="Unassembled WGS sequence"/>
</dbReference>
<evidence type="ECO:0000256" key="4">
    <source>
        <dbReference type="ARBA" id="ARBA00022777"/>
    </source>
</evidence>
<gene>
    <name evidence="8" type="ORF">SAMN05216218_12017</name>
</gene>
<feature type="transmembrane region" description="Helical" evidence="6">
    <location>
        <begin position="38"/>
        <end position="58"/>
    </location>
</feature>
<dbReference type="InterPro" id="IPR003594">
    <property type="entry name" value="HATPase_dom"/>
</dbReference>
<dbReference type="AlphaFoldDB" id="A0A1G7ST04"/>
<evidence type="ECO:0000313" key="9">
    <source>
        <dbReference type="Proteomes" id="UP000199076"/>
    </source>
</evidence>
<sequence>MAAQGAPAVTALSLCSAVAFAAVAVQAARRRPGAGAQWFAATIGLLAAGAAGTAVAYYSSGTVSLATGVYPLIVVVMPVVWARFAFEYYGLFEFTSRRRTVALIAPAVVAALAGTWVGLVEVGLFPTASETLVLSVYSSYVAMHFYSATVLLVAVGLLVRTSLRRDHLCLSLGGGLAVIVLAPWVGNFIHGALRVTDATVPGVADEMVRAGAIAVGAVAAVAAVSRYRLFEGLPAAGTIGPETVLEEMDDLVIVTDRAGRVVRLNERARQSFAGDEAPVDRTIDDVLGTSVDALADRDGVRLDTATGPRQFDPSVSELTNEQGHCIGHTLVLRDVTERYTRRQRLSVLNRVLRHNLRNETATIVTRAEVIAEQADDDTAEIADEVVDTALSIAETGDKARRIERMMAVPVTPDPRTDVSTVVRDVVETIREDADCTVSWSAPDTVVARADHRILHPVLEDLVENAVEHGSTSPDSQAPEDAVEHNDSADPTVGVSVTVDPEAARPVEIAVADDGPGIPEAERSPVVDGDEAPLEHGSGLGLWGVKWGVTRMGGSLTFEDNDPRGTTVRVRIPTPADADDGAAVDDAATETEVPPRTPPAVPPGTIRDLDASTDGSS</sequence>
<feature type="region of interest" description="Disordered" evidence="5">
    <location>
        <begin position="512"/>
        <end position="532"/>
    </location>
</feature>
<feature type="transmembrane region" description="Helical" evidence="6">
    <location>
        <begin position="168"/>
        <end position="187"/>
    </location>
</feature>
<keyword evidence="6" id="KW-1133">Transmembrane helix</keyword>
<dbReference type="Gene3D" id="3.30.450.20">
    <property type="entry name" value="PAS domain"/>
    <property type="match status" value="1"/>
</dbReference>
<organism evidence="8 9">
    <name type="scientific">Halorientalis regularis</name>
    <dbReference type="NCBI Taxonomy" id="660518"/>
    <lineage>
        <taxon>Archaea</taxon>
        <taxon>Methanobacteriati</taxon>
        <taxon>Methanobacteriota</taxon>
        <taxon>Stenosarchaea group</taxon>
        <taxon>Halobacteria</taxon>
        <taxon>Halobacteriales</taxon>
        <taxon>Haloarculaceae</taxon>
        <taxon>Halorientalis</taxon>
    </lineage>
</organism>
<dbReference type="STRING" id="660518.SAMN05216218_12017"/>